<feature type="region of interest" description="Disordered" evidence="6">
    <location>
        <begin position="322"/>
        <end position="399"/>
    </location>
</feature>
<dbReference type="SUPFAM" id="SSF46565">
    <property type="entry name" value="Chaperone J-domain"/>
    <property type="match status" value="1"/>
</dbReference>
<evidence type="ECO:0000313" key="9">
    <source>
        <dbReference type="WBParaSite" id="MhA1_Contig232.frz3.gene18"/>
    </source>
</evidence>
<dbReference type="InterPro" id="IPR052094">
    <property type="entry name" value="Pre-mRNA-splicing_ERAD"/>
</dbReference>
<organism evidence="8 9">
    <name type="scientific">Meloidogyne hapla</name>
    <name type="common">Root-knot nematode worm</name>
    <dbReference type="NCBI Taxonomy" id="6305"/>
    <lineage>
        <taxon>Eukaryota</taxon>
        <taxon>Metazoa</taxon>
        <taxon>Ecdysozoa</taxon>
        <taxon>Nematoda</taxon>
        <taxon>Chromadorea</taxon>
        <taxon>Rhabditida</taxon>
        <taxon>Tylenchina</taxon>
        <taxon>Tylenchomorpha</taxon>
        <taxon>Tylenchoidea</taxon>
        <taxon>Meloidogynidae</taxon>
        <taxon>Meloidogyninae</taxon>
        <taxon>Meloidogyne</taxon>
    </lineage>
</organism>
<dbReference type="PANTHER" id="PTHR44313:SF1">
    <property type="entry name" value="DNAJ HOMOLOG SUBFAMILY C MEMBER 17"/>
    <property type="match status" value="1"/>
</dbReference>
<dbReference type="PROSITE" id="PS50076">
    <property type="entry name" value="DNAJ_2"/>
    <property type="match status" value="1"/>
</dbReference>
<accession>A0A1I8BGK5</accession>
<keyword evidence="3" id="KW-0963">Cytoplasm</keyword>
<feature type="compositionally biased region" description="Basic and acidic residues" evidence="6">
    <location>
        <begin position="140"/>
        <end position="153"/>
    </location>
</feature>
<feature type="domain" description="J" evidence="7">
    <location>
        <begin position="11"/>
        <end position="77"/>
    </location>
</feature>
<evidence type="ECO:0000256" key="4">
    <source>
        <dbReference type="ARBA" id="ARBA00023186"/>
    </source>
</evidence>
<dbReference type="AlphaFoldDB" id="A0A1I8BGK5"/>
<name>A0A1I8BGK5_MELHA</name>
<proteinExistence type="predicted"/>
<feature type="compositionally biased region" description="Acidic residues" evidence="6">
    <location>
        <begin position="330"/>
        <end position="347"/>
    </location>
</feature>
<dbReference type="GO" id="GO:0005737">
    <property type="term" value="C:cytoplasm"/>
    <property type="evidence" value="ECO:0007669"/>
    <property type="project" value="UniProtKB-SubCell"/>
</dbReference>
<evidence type="ECO:0000256" key="1">
    <source>
        <dbReference type="ARBA" id="ARBA00004123"/>
    </source>
</evidence>
<evidence type="ECO:0000259" key="7">
    <source>
        <dbReference type="PROSITE" id="PS50076"/>
    </source>
</evidence>
<dbReference type="Pfam" id="PF10175">
    <property type="entry name" value="MPP6"/>
    <property type="match status" value="1"/>
</dbReference>
<keyword evidence="8" id="KW-1185">Reference proteome</keyword>
<keyword evidence="4" id="KW-0143">Chaperone</keyword>
<evidence type="ECO:0000313" key="8">
    <source>
        <dbReference type="Proteomes" id="UP000095281"/>
    </source>
</evidence>
<dbReference type="CDD" id="cd06257">
    <property type="entry name" value="DnaJ"/>
    <property type="match status" value="1"/>
</dbReference>
<dbReference type="PANTHER" id="PTHR44313">
    <property type="entry name" value="DNAJ HOMOLOG SUBFAMILY C MEMBER 17"/>
    <property type="match status" value="1"/>
</dbReference>
<evidence type="ECO:0000256" key="3">
    <source>
        <dbReference type="ARBA" id="ARBA00022490"/>
    </source>
</evidence>
<reference evidence="9" key="1">
    <citation type="submission" date="2016-11" db="UniProtKB">
        <authorList>
            <consortium name="WormBaseParasite"/>
        </authorList>
    </citation>
    <scope>IDENTIFICATION</scope>
</reference>
<feature type="region of interest" description="Disordered" evidence="6">
    <location>
        <begin position="140"/>
        <end position="175"/>
    </location>
</feature>
<dbReference type="GO" id="GO:0000390">
    <property type="term" value="P:spliceosomal complex disassembly"/>
    <property type="evidence" value="ECO:0007669"/>
    <property type="project" value="TreeGrafter"/>
</dbReference>
<evidence type="ECO:0000256" key="2">
    <source>
        <dbReference type="ARBA" id="ARBA00004496"/>
    </source>
</evidence>
<dbReference type="Pfam" id="PF00226">
    <property type="entry name" value="DnaJ"/>
    <property type="match status" value="1"/>
</dbReference>
<dbReference type="PRINTS" id="PR00625">
    <property type="entry name" value="JDOMAIN"/>
</dbReference>
<dbReference type="Gene3D" id="1.10.287.110">
    <property type="entry name" value="DnaJ domain"/>
    <property type="match status" value="1"/>
</dbReference>
<keyword evidence="5" id="KW-0539">Nucleus</keyword>
<dbReference type="SMART" id="SM00271">
    <property type="entry name" value="DnaJ"/>
    <property type="match status" value="1"/>
</dbReference>
<evidence type="ECO:0000256" key="6">
    <source>
        <dbReference type="SAM" id="MobiDB-lite"/>
    </source>
</evidence>
<dbReference type="Proteomes" id="UP000095281">
    <property type="component" value="Unplaced"/>
</dbReference>
<dbReference type="WBParaSite" id="MhA1_Contig232.frz3.gene18">
    <property type="protein sequence ID" value="MhA1_Contig232.frz3.gene18"/>
    <property type="gene ID" value="MhA1_Contig232.frz3.gene18"/>
</dbReference>
<sequence length="399" mass="46720">MSTQKKSIDFDPYKVLQLQSGCTSSQVDKAYKKMALKWHPDKNPEQKERAQQMFLKIYRAFEFLKDEIARGDYDEQIAAKRRRAEFEETRQATSSKERLAHLTKLREAEKKAAAARVGEKRKAEAADLLIEELRREGAKMMQQMKEDHQKRESQPFSDQLRRQQKNQHHDITKELSNDVDELERALFGGNFSATFVIFMPEIMAVEEGNRSTEVVEKISTEVLRMNFMKRTTVRLEKQQRAQQQQKAREAIFSGVMAVDPPKYYPTAEHIDDDQNWTLGGIMSEWRYTVLENMRFGRFSFKGQNPEIEKLMEFHERRRLCLPDLEPKNSDDEEDVGESDSTEEGQISDDERPTQFSTGRKRKDYSENAGKKTFANSDKPKKRKWDGGRRFKVTGRYSTK</sequence>
<evidence type="ECO:0000256" key="5">
    <source>
        <dbReference type="ARBA" id="ARBA00023242"/>
    </source>
</evidence>
<dbReference type="GO" id="GO:0005681">
    <property type="term" value="C:spliceosomal complex"/>
    <property type="evidence" value="ECO:0007669"/>
    <property type="project" value="TreeGrafter"/>
</dbReference>
<comment type="subcellular location">
    <subcellularLocation>
        <location evidence="2">Cytoplasm</location>
    </subcellularLocation>
    <subcellularLocation>
        <location evidence="1">Nucleus</location>
    </subcellularLocation>
</comment>
<dbReference type="InterPro" id="IPR036869">
    <property type="entry name" value="J_dom_sf"/>
</dbReference>
<dbReference type="InterPro" id="IPR001623">
    <property type="entry name" value="DnaJ_domain"/>
</dbReference>
<protein>
    <submittedName>
        <fullName evidence="9">J domain-containing protein</fullName>
    </submittedName>
</protein>